<protein>
    <recommendedName>
        <fullName evidence="1">Cysteine-rich CPCC domain-containing protein</fullName>
    </recommendedName>
</protein>
<dbReference type="Proteomes" id="UP000241645">
    <property type="component" value="Unassembled WGS sequence"/>
</dbReference>
<evidence type="ECO:0000313" key="2">
    <source>
        <dbReference type="EMBL" id="PSK13053.1"/>
    </source>
</evidence>
<reference evidence="2 3" key="1">
    <citation type="submission" date="2018-03" db="EMBL/GenBank/DDBJ databases">
        <title>Brevisbacillus phylogenomics.</title>
        <authorList>
            <person name="Dunlap C."/>
        </authorList>
    </citation>
    <scope>NUCLEOTIDE SEQUENCE [LARGE SCALE GENOMIC DNA]</scope>
    <source>
        <strain evidence="2 3">NRRL B-41110</strain>
    </source>
</reference>
<accession>A0ABX5FWV3</accession>
<organism evidence="2 3">
    <name type="scientific">Brevibacillus porteri</name>
    <dbReference type="NCBI Taxonomy" id="2126350"/>
    <lineage>
        <taxon>Bacteria</taxon>
        <taxon>Bacillati</taxon>
        <taxon>Bacillota</taxon>
        <taxon>Bacilli</taxon>
        <taxon>Bacillales</taxon>
        <taxon>Paenibacillaceae</taxon>
        <taxon>Brevibacillus</taxon>
    </lineage>
</organism>
<proteinExistence type="predicted"/>
<comment type="caution">
    <text evidence="2">The sequence shown here is derived from an EMBL/GenBank/DDBJ whole genome shotgun (WGS) entry which is preliminary data.</text>
</comment>
<feature type="domain" description="Cysteine-rich CPCC" evidence="1">
    <location>
        <begin position="3"/>
        <end position="58"/>
    </location>
</feature>
<evidence type="ECO:0000313" key="3">
    <source>
        <dbReference type="Proteomes" id="UP000241645"/>
    </source>
</evidence>
<evidence type="ECO:0000259" key="1">
    <source>
        <dbReference type="Pfam" id="PF14206"/>
    </source>
</evidence>
<sequence length="180" mass="20872">MKYTCPCCGYKTFDLKPPGTVDICPVCYWQDDLHQYFDPDFEGGANILSLRQSQEALKDKTDLINDNYEFDGPKDISKIKRMPVTEIARIFVALDVPLEKLLGLYLGFIEIKESSFVFNYEEIYELMGDDSELITRYIMIRERKDPNAILKEIHGLVDNEADKEIKKIEEVFVKKLISVL</sequence>
<gene>
    <name evidence="2" type="ORF">C7R92_06580</name>
</gene>
<name>A0ABX5FWV3_9BACL</name>
<dbReference type="InterPro" id="IPR025983">
    <property type="entry name" value="Cys_rich_CPCC"/>
</dbReference>
<dbReference type="EMBL" id="PXZO01000008">
    <property type="protein sequence ID" value="PSK13053.1"/>
    <property type="molecule type" value="Genomic_DNA"/>
</dbReference>
<keyword evidence="3" id="KW-1185">Reference proteome</keyword>
<dbReference type="Pfam" id="PF14206">
    <property type="entry name" value="Cys_rich_CPCC"/>
    <property type="match status" value="1"/>
</dbReference>